<dbReference type="CDD" id="cd09601">
    <property type="entry name" value="M1_APN-Q_like"/>
    <property type="match status" value="1"/>
</dbReference>
<evidence type="ECO:0000256" key="6">
    <source>
        <dbReference type="ARBA" id="ARBA00022833"/>
    </source>
</evidence>
<dbReference type="InterPro" id="IPR045357">
    <property type="entry name" value="Aminopeptidase_N-like_N"/>
</dbReference>
<dbReference type="GO" id="GO:0008270">
    <property type="term" value="F:zinc ion binding"/>
    <property type="evidence" value="ECO:0007669"/>
    <property type="project" value="InterPro"/>
</dbReference>
<dbReference type="GO" id="GO:0070006">
    <property type="term" value="F:metalloaminopeptidase activity"/>
    <property type="evidence" value="ECO:0007669"/>
    <property type="project" value="TreeGrafter"/>
</dbReference>
<dbReference type="AlphaFoldDB" id="A0A6A0H111"/>
<dbReference type="GO" id="GO:0043171">
    <property type="term" value="P:peptide catabolic process"/>
    <property type="evidence" value="ECO:0007669"/>
    <property type="project" value="TreeGrafter"/>
</dbReference>
<dbReference type="Gene3D" id="2.60.40.1910">
    <property type="match status" value="1"/>
</dbReference>
<evidence type="ECO:0000259" key="12">
    <source>
        <dbReference type="Pfam" id="PF01433"/>
    </source>
</evidence>
<dbReference type="Gene3D" id="2.60.40.1730">
    <property type="entry name" value="tricorn interacting facor f3 domain"/>
    <property type="match status" value="1"/>
</dbReference>
<feature type="active site" description="Proton acceptor" evidence="8">
    <location>
        <position position="283"/>
    </location>
</feature>
<feature type="chain" id="PRO_5025665045" description="Aminopeptidase" evidence="11">
    <location>
        <begin position="19"/>
        <end position="625"/>
    </location>
</feature>
<dbReference type="GO" id="GO:0006508">
    <property type="term" value="P:proteolysis"/>
    <property type="evidence" value="ECO:0007669"/>
    <property type="project" value="UniProtKB-KW"/>
</dbReference>
<dbReference type="Gene3D" id="1.10.390.10">
    <property type="entry name" value="Neutral Protease Domain 2"/>
    <property type="match status" value="1"/>
</dbReference>
<dbReference type="EMBL" id="JQDR03010761">
    <property type="protein sequence ID" value="KAA0193773.1"/>
    <property type="molecule type" value="Genomic_DNA"/>
</dbReference>
<accession>A0A6A0H111</accession>
<dbReference type="Pfam" id="PF11838">
    <property type="entry name" value="ERAP1_C"/>
    <property type="match status" value="1"/>
</dbReference>
<reference evidence="15" key="2">
    <citation type="journal article" date="2018" name="Environ. Sci. Technol.">
        <title>The Toxicogenome of Hyalella azteca: A Model for Sediment Ecotoxicology and Evolutionary Toxicology.</title>
        <authorList>
            <person name="Poynton H.C."/>
            <person name="Hasenbein S."/>
            <person name="Benoit J.B."/>
            <person name="Sepulveda M.S."/>
            <person name="Poelchau M.F."/>
            <person name="Hughes D.S.T."/>
            <person name="Murali S.C."/>
            <person name="Chen S."/>
            <person name="Glastad K.M."/>
            <person name="Goodisman M.A.D."/>
            <person name="Werren J.H."/>
            <person name="Vineis J.H."/>
            <person name="Bowen J.L."/>
            <person name="Friedrich M."/>
            <person name="Jones J."/>
            <person name="Robertson H.M."/>
            <person name="Feyereisen R."/>
            <person name="Mechler-Hickson A."/>
            <person name="Mathers N."/>
            <person name="Lee C.E."/>
            <person name="Colbourne J.K."/>
            <person name="Biales A."/>
            <person name="Johnston J.S."/>
            <person name="Wellborn G.A."/>
            <person name="Rosendale A.J."/>
            <person name="Cridge A.G."/>
            <person name="Munoz-Torres M.C."/>
            <person name="Bain P.A."/>
            <person name="Manny A.R."/>
            <person name="Major K.M."/>
            <person name="Lambert F.N."/>
            <person name="Vulpe C.D."/>
            <person name="Tuck P."/>
            <person name="Blalock B.J."/>
            <person name="Lin Y.Y."/>
            <person name="Smith M.E."/>
            <person name="Ochoa-Acuna H."/>
            <person name="Chen M.M."/>
            <person name="Childers C.P."/>
            <person name="Qu J."/>
            <person name="Dugan S."/>
            <person name="Lee S.L."/>
            <person name="Chao H."/>
            <person name="Dinh H."/>
            <person name="Han Y."/>
            <person name="Doddapaneni H."/>
            <person name="Worley K.C."/>
            <person name="Muzny D.M."/>
            <person name="Gibbs R.A."/>
            <person name="Richards S."/>
        </authorList>
    </citation>
    <scope>NUCLEOTIDE SEQUENCE</scope>
    <source>
        <strain evidence="15">HAZT.00-mixed</strain>
        <tissue evidence="15">Whole organism</tissue>
    </source>
</reference>
<comment type="subcellular location">
    <subcellularLocation>
        <location evidence="1">Cell membrane</location>
        <topology evidence="1">Lipid-anchor</topology>
        <topology evidence="1">GPI-anchor</topology>
    </subcellularLocation>
</comment>
<evidence type="ECO:0000256" key="1">
    <source>
        <dbReference type="ARBA" id="ARBA00004609"/>
    </source>
</evidence>
<dbReference type="InterPro" id="IPR034016">
    <property type="entry name" value="M1_APN-typ"/>
</dbReference>
<evidence type="ECO:0000256" key="7">
    <source>
        <dbReference type="ARBA" id="ARBA00023049"/>
    </source>
</evidence>
<dbReference type="Gene3D" id="1.25.50.20">
    <property type="match status" value="1"/>
</dbReference>
<dbReference type="Pfam" id="PF01433">
    <property type="entry name" value="Peptidase_M1"/>
    <property type="match status" value="1"/>
</dbReference>
<evidence type="ECO:0000256" key="11">
    <source>
        <dbReference type="SAM" id="SignalP"/>
    </source>
</evidence>
<evidence type="ECO:0000313" key="15">
    <source>
        <dbReference type="EMBL" id="KAA0193773.1"/>
    </source>
</evidence>
<dbReference type="Pfam" id="PF17900">
    <property type="entry name" value="Peptidase_M1_N"/>
    <property type="match status" value="1"/>
</dbReference>
<keyword evidence="7" id="KW-0482">Metalloprotease</keyword>
<keyword evidence="11" id="KW-0732">Signal</keyword>
<dbReference type="PANTHER" id="PTHR11533:SF294">
    <property type="entry name" value="THYROTROPIN-RELEASING HORMONE-DEGRADING ECTOENZYME"/>
    <property type="match status" value="1"/>
</dbReference>
<dbReference type="Proteomes" id="UP000711488">
    <property type="component" value="Unassembled WGS sequence"/>
</dbReference>
<reference evidence="15" key="1">
    <citation type="submission" date="2014-08" db="EMBL/GenBank/DDBJ databases">
        <authorList>
            <person name="Murali S."/>
            <person name="Richards S."/>
            <person name="Bandaranaike D."/>
            <person name="Bellair M."/>
            <person name="Blankenburg K."/>
            <person name="Chao H."/>
            <person name="Dinh H."/>
            <person name="Doddapaneni H."/>
            <person name="Dugan-Rocha S."/>
            <person name="Elkadiri S."/>
            <person name="Gnanaolivu R."/>
            <person name="Hughes D."/>
            <person name="Lee S."/>
            <person name="Li M."/>
            <person name="Ming W."/>
            <person name="Munidasa M."/>
            <person name="Muniz J."/>
            <person name="Nguyen L."/>
            <person name="Osuji N."/>
            <person name="Pu L.-L."/>
            <person name="Puazo M."/>
            <person name="Skinner E."/>
            <person name="Qu C."/>
            <person name="Quiroz J."/>
            <person name="Raj R."/>
            <person name="Weissenberger G."/>
            <person name="Xin Y."/>
            <person name="Zou X."/>
            <person name="Han Y."/>
            <person name="Worley K."/>
            <person name="Muzny D."/>
            <person name="Gibbs R."/>
        </authorList>
    </citation>
    <scope>NUCLEOTIDE SEQUENCE</scope>
    <source>
        <strain evidence="15">HAZT.00-mixed</strain>
        <tissue evidence="15">Whole organism</tissue>
    </source>
</reference>
<feature type="domain" description="ERAP1-like C-terminal" evidence="13">
    <location>
        <begin position="516"/>
        <end position="599"/>
    </location>
</feature>
<dbReference type="GO" id="GO:0005886">
    <property type="term" value="C:plasma membrane"/>
    <property type="evidence" value="ECO:0007669"/>
    <property type="project" value="UniProtKB-SubCell"/>
</dbReference>
<feature type="site" description="Transition state stabilizer" evidence="10">
    <location>
        <position position="367"/>
    </location>
</feature>
<evidence type="ECO:0000259" key="14">
    <source>
        <dbReference type="Pfam" id="PF17900"/>
    </source>
</evidence>
<feature type="binding site" evidence="9">
    <location>
        <position position="282"/>
    </location>
    <ligand>
        <name>Zn(2+)</name>
        <dbReference type="ChEBI" id="CHEBI:29105"/>
        <note>catalytic</note>
    </ligand>
</feature>
<evidence type="ECO:0000256" key="5">
    <source>
        <dbReference type="ARBA" id="ARBA00022801"/>
    </source>
</evidence>
<name>A0A6A0H111_HYAAZ</name>
<evidence type="ECO:0000256" key="2">
    <source>
        <dbReference type="ARBA" id="ARBA00010136"/>
    </source>
</evidence>
<evidence type="ECO:0000259" key="13">
    <source>
        <dbReference type="Pfam" id="PF11838"/>
    </source>
</evidence>
<feature type="binding site" evidence="9">
    <location>
        <position position="305"/>
    </location>
    <ligand>
        <name>Zn(2+)</name>
        <dbReference type="ChEBI" id="CHEBI:29105"/>
        <note>catalytic</note>
    </ligand>
</feature>
<keyword evidence="4 9" id="KW-0479">Metal-binding</keyword>
<reference evidence="15" key="3">
    <citation type="submission" date="2019-06" db="EMBL/GenBank/DDBJ databases">
        <authorList>
            <person name="Poynton C."/>
            <person name="Hasenbein S."/>
            <person name="Benoit J.B."/>
            <person name="Sepulveda M.S."/>
            <person name="Poelchau M.F."/>
            <person name="Murali S.C."/>
            <person name="Chen S."/>
            <person name="Glastad K.M."/>
            <person name="Werren J.H."/>
            <person name="Vineis J.H."/>
            <person name="Bowen J.L."/>
            <person name="Friedrich M."/>
            <person name="Jones J."/>
            <person name="Robertson H.M."/>
            <person name="Feyereisen R."/>
            <person name="Mechler-Hickson A."/>
            <person name="Mathers N."/>
            <person name="Lee C.E."/>
            <person name="Colbourne J.K."/>
            <person name="Biales A."/>
            <person name="Johnston J.S."/>
            <person name="Wellborn G.A."/>
            <person name="Rosendale A.J."/>
            <person name="Cridge A.G."/>
            <person name="Munoz-Torres M.C."/>
            <person name="Bain P.A."/>
            <person name="Manny A.R."/>
            <person name="Major K.M."/>
            <person name="Lambert F.N."/>
            <person name="Vulpe C.D."/>
            <person name="Tuck P."/>
            <person name="Blalock B.J."/>
            <person name="Lin Y.-Y."/>
            <person name="Smith M.E."/>
            <person name="Ochoa-Acuna H."/>
            <person name="Chen M.-J.M."/>
            <person name="Childers C.P."/>
            <person name="Qu J."/>
            <person name="Dugan S."/>
            <person name="Lee S.L."/>
            <person name="Chao H."/>
            <person name="Dinh H."/>
            <person name="Han Y."/>
            <person name="Doddapaneni H."/>
            <person name="Worley K.C."/>
            <person name="Muzny D.M."/>
            <person name="Gibbs R.A."/>
            <person name="Richards S."/>
        </authorList>
    </citation>
    <scope>NUCLEOTIDE SEQUENCE</scope>
    <source>
        <strain evidence="15">HAZT.00-mixed</strain>
        <tissue evidence="15">Whole organism</tissue>
    </source>
</reference>
<dbReference type="SUPFAM" id="SSF63737">
    <property type="entry name" value="Leukotriene A4 hydrolase N-terminal domain"/>
    <property type="match status" value="1"/>
</dbReference>
<dbReference type="InterPro" id="IPR024571">
    <property type="entry name" value="ERAP1-like_C_dom"/>
</dbReference>
<comment type="caution">
    <text evidence="15">The sequence shown here is derived from an EMBL/GenBank/DDBJ whole genome shotgun (WGS) entry which is preliminary data.</text>
</comment>
<keyword evidence="6 9" id="KW-0862">Zinc</keyword>
<evidence type="ECO:0000256" key="8">
    <source>
        <dbReference type="PIRSR" id="PIRSR634016-1"/>
    </source>
</evidence>
<dbReference type="GO" id="GO:0005737">
    <property type="term" value="C:cytoplasm"/>
    <property type="evidence" value="ECO:0007669"/>
    <property type="project" value="TreeGrafter"/>
</dbReference>
<feature type="domain" description="Peptidase M1 membrane alanine aminopeptidase" evidence="12">
    <location>
        <begin position="238"/>
        <end position="434"/>
    </location>
</feature>
<dbReference type="InterPro" id="IPR001930">
    <property type="entry name" value="Peptidase_M1"/>
</dbReference>
<dbReference type="InterPro" id="IPR050344">
    <property type="entry name" value="Peptidase_M1_aminopeptidases"/>
</dbReference>
<evidence type="ECO:0000256" key="10">
    <source>
        <dbReference type="PIRSR" id="PIRSR634016-4"/>
    </source>
</evidence>
<gene>
    <name evidence="15" type="ORF">HAZT_HAZT006109</name>
</gene>
<dbReference type="GO" id="GO:0005615">
    <property type="term" value="C:extracellular space"/>
    <property type="evidence" value="ECO:0007669"/>
    <property type="project" value="TreeGrafter"/>
</dbReference>
<evidence type="ECO:0000256" key="9">
    <source>
        <dbReference type="PIRSR" id="PIRSR634016-3"/>
    </source>
</evidence>
<keyword evidence="3" id="KW-0645">Protease</keyword>
<evidence type="ECO:0000256" key="4">
    <source>
        <dbReference type="ARBA" id="ARBA00022723"/>
    </source>
</evidence>
<keyword evidence="5" id="KW-0378">Hydrolase</keyword>
<feature type="binding site" evidence="9">
    <location>
        <position position="286"/>
    </location>
    <ligand>
        <name>Zn(2+)</name>
        <dbReference type="ChEBI" id="CHEBI:29105"/>
        <note>catalytic</note>
    </ligand>
</feature>
<dbReference type="PRINTS" id="PR00756">
    <property type="entry name" value="ALADIPTASE"/>
</dbReference>
<dbReference type="SUPFAM" id="SSF55486">
    <property type="entry name" value="Metalloproteases ('zincins'), catalytic domain"/>
    <property type="match status" value="1"/>
</dbReference>
<dbReference type="InterPro" id="IPR014782">
    <property type="entry name" value="Peptidase_M1_dom"/>
</dbReference>
<feature type="signal peptide" evidence="11">
    <location>
        <begin position="1"/>
        <end position="18"/>
    </location>
</feature>
<feature type="domain" description="Aminopeptidase N-like N-terminal" evidence="14">
    <location>
        <begin position="48"/>
        <end position="235"/>
    </location>
</feature>
<dbReference type="GO" id="GO:0042277">
    <property type="term" value="F:peptide binding"/>
    <property type="evidence" value="ECO:0007669"/>
    <property type="project" value="TreeGrafter"/>
</dbReference>
<dbReference type="InterPro" id="IPR042097">
    <property type="entry name" value="Aminopeptidase_N-like_N_sf"/>
</dbReference>
<sequence>MTVTTQLWLFTVCSTVSSSSSTVQLITEKLWDSHHSVESKRLPDLLEPMHYTLALKVYHWGNRTFSGRVSIAVRAKEDSSVVFLHCSKLNIFWDSVQVIDSSGTRQHRVVDHKILPGPEMIALVVRPRLIKDVAYNISIEFSGVMAEDEYGLYSLSYSNNGDTHYMALTQLQTTYGRQVFPCLDEPALKARFSLRVARPTNCTALSNTRRISTTLIEPGWVWDEFETTPLISTYILAFAVIDFDYLTVTGPGITFSGDERMVQRTPSSRTQDRVVTTKIVAHELAHMWLGNLVTPAWWDHIWLSEGFATFFAAQATSLIIPDGYVEGSFVAHEHWLSLATDVAPMSRAIYVPVLSNQTLLVFDDHTYNKGACLVRMMQFFMGEMNFRRSVSTYIKTRQFSTSTNWDLLSVLGDTNTVRERLPESVELSEVMRGWLTIVGYPLITITRLSNGTARLEQRLFTYSTSADIPADSFFWVPLSWISETDALSSEPPYRNLWLPPNNSTLQIQDIPNEQYWIIANVQRAGYYRVNYDTNNWLQLARQLQQNHLILTPSHRAQILDDAFHLYCANLLEEDILEALYAYVARELHAVVWKVLYANAHLPYREGIHPKNFMQLRDKLSRLLDV</sequence>
<protein>
    <recommendedName>
        <fullName evidence="16">Aminopeptidase</fullName>
    </recommendedName>
</protein>
<dbReference type="InterPro" id="IPR027268">
    <property type="entry name" value="Peptidase_M4/M1_CTD_sf"/>
</dbReference>
<dbReference type="PANTHER" id="PTHR11533">
    <property type="entry name" value="PROTEASE M1 ZINC METALLOPROTEASE"/>
    <property type="match status" value="1"/>
</dbReference>
<evidence type="ECO:0000256" key="3">
    <source>
        <dbReference type="ARBA" id="ARBA00022670"/>
    </source>
</evidence>
<comment type="cofactor">
    <cofactor evidence="9">
        <name>Zn(2+)</name>
        <dbReference type="ChEBI" id="CHEBI:29105"/>
    </cofactor>
    <text evidence="9">Binds 1 zinc ion per subunit.</text>
</comment>
<organism evidence="15">
    <name type="scientific">Hyalella azteca</name>
    <name type="common">Amphipod</name>
    <dbReference type="NCBI Taxonomy" id="294128"/>
    <lineage>
        <taxon>Eukaryota</taxon>
        <taxon>Metazoa</taxon>
        <taxon>Ecdysozoa</taxon>
        <taxon>Arthropoda</taxon>
        <taxon>Crustacea</taxon>
        <taxon>Multicrustacea</taxon>
        <taxon>Malacostraca</taxon>
        <taxon>Eumalacostraca</taxon>
        <taxon>Peracarida</taxon>
        <taxon>Amphipoda</taxon>
        <taxon>Senticaudata</taxon>
        <taxon>Talitrida</taxon>
        <taxon>Talitroidea</taxon>
        <taxon>Hyalellidae</taxon>
        <taxon>Hyalella</taxon>
    </lineage>
</organism>
<evidence type="ECO:0008006" key="16">
    <source>
        <dbReference type="Google" id="ProtNLM"/>
    </source>
</evidence>
<comment type="similarity">
    <text evidence="2">Belongs to the peptidase M1 family.</text>
</comment>
<proteinExistence type="inferred from homology"/>